<accession>A0A3E2XMS8</accession>
<protein>
    <recommendedName>
        <fullName evidence="9">Bifunctional folate synthesis protein</fullName>
    </recommendedName>
    <domain>
        <recommendedName>
            <fullName evidence="9">Dihydroneopterin aldolase</fullName>
            <shortName evidence="9">DHNA</shortName>
            <ecNumber evidence="9">4.1.2.25</ecNumber>
        </recommendedName>
        <alternativeName>
            <fullName evidence="9">7,8-dihydroneopterin aldolase</fullName>
        </alternativeName>
    </domain>
    <domain>
        <recommendedName>
            <fullName evidence="9">2-amino-4-hydroxy-6-hydroxymethyldihydropteridine pyrophosphokinase</fullName>
            <ecNumber evidence="9">2.7.6.3</ecNumber>
        </recommendedName>
        <alternativeName>
            <fullName evidence="9">6-hydroxymethyl-7,8-dihydropterin pyrophosphokinase</fullName>
            <shortName evidence="9">PPPK</shortName>
        </alternativeName>
        <alternativeName>
            <fullName evidence="9">7,8-dihydro-6-hydroxymethylpterin pyrophosphokinase</fullName>
            <shortName evidence="9">HPPK</shortName>
        </alternativeName>
    </domain>
</protein>
<comment type="similarity">
    <text evidence="9">Belongs to the DHNA family.</text>
</comment>
<comment type="catalytic activity">
    <reaction evidence="1">
        <text>6-hydroxymethyl-7,8-dihydropterin + ATP = (7,8-dihydropterin-6-yl)methyl diphosphate + AMP + H(+)</text>
        <dbReference type="Rhea" id="RHEA:11412"/>
        <dbReference type="ChEBI" id="CHEBI:15378"/>
        <dbReference type="ChEBI" id="CHEBI:30616"/>
        <dbReference type="ChEBI" id="CHEBI:44841"/>
        <dbReference type="ChEBI" id="CHEBI:72950"/>
        <dbReference type="ChEBI" id="CHEBI:456215"/>
        <dbReference type="EC" id="2.7.6.3"/>
    </reaction>
</comment>
<dbReference type="UniPathway" id="UPA00077">
    <property type="reaction ID" value="UER00154"/>
</dbReference>
<keyword evidence="9" id="KW-0456">Lyase</keyword>
<dbReference type="InterPro" id="IPR006156">
    <property type="entry name" value="Dihydroneopterin_aldolase"/>
</dbReference>
<dbReference type="CDD" id="cd00534">
    <property type="entry name" value="DHNA_DHNTPE"/>
    <property type="match status" value="1"/>
</dbReference>
<dbReference type="Proteomes" id="UP000261231">
    <property type="component" value="Unassembled WGS sequence"/>
</dbReference>
<comment type="caution">
    <text evidence="11">The sequence shown here is derived from an EMBL/GenBank/DDBJ whole genome shotgun (WGS) entry which is preliminary data.</text>
</comment>
<evidence type="ECO:0000256" key="5">
    <source>
        <dbReference type="ARBA" id="ARBA00022741"/>
    </source>
</evidence>
<evidence type="ECO:0000256" key="3">
    <source>
        <dbReference type="ARBA" id="ARBA00009640"/>
    </source>
</evidence>
<comment type="pathway">
    <text evidence="2">Cofactor biosynthesis; tetrahydrofolate biosynthesis; 2-amino-4-hydroxy-6-hydroxymethyl-7,8-dihydropteridine diphosphate from 7,8-dihydroneopterin triphosphate: step 4/4.</text>
</comment>
<dbReference type="InterPro" id="IPR035907">
    <property type="entry name" value="Hppk_sf"/>
</dbReference>
<dbReference type="GO" id="GO:0005524">
    <property type="term" value="F:ATP binding"/>
    <property type="evidence" value="ECO:0007669"/>
    <property type="project" value="UniProtKB-KW"/>
</dbReference>
<dbReference type="CDD" id="cd00483">
    <property type="entry name" value="HPPK"/>
    <property type="match status" value="1"/>
</dbReference>
<evidence type="ECO:0000256" key="8">
    <source>
        <dbReference type="ARBA" id="ARBA00022909"/>
    </source>
</evidence>
<keyword evidence="6 11" id="KW-0418">Kinase</keyword>
<comment type="similarity">
    <text evidence="3">In the N-terminal section; belongs to the DHNA family.</text>
</comment>
<dbReference type="SUPFAM" id="SSF55083">
    <property type="entry name" value="6-hydroxymethyl-7,8-dihydropterin pyrophosphokinase, HPPK"/>
    <property type="match status" value="1"/>
</dbReference>
<dbReference type="GO" id="GO:0046654">
    <property type="term" value="P:tetrahydrofolate biosynthetic process"/>
    <property type="evidence" value="ECO:0007669"/>
    <property type="project" value="UniProtKB-UniRule"/>
</dbReference>
<dbReference type="NCBIfam" id="TIGR00525">
    <property type="entry name" value="folB"/>
    <property type="match status" value="1"/>
</dbReference>
<dbReference type="GO" id="GO:0004150">
    <property type="term" value="F:dihydroneopterin aldolase activity"/>
    <property type="evidence" value="ECO:0007669"/>
    <property type="project" value="UniProtKB-UniRule"/>
</dbReference>
<comment type="function">
    <text evidence="9">Catalyzes the conversion of 7,8-dihydroneopterin to 6-hydroxymethyl-7,8-dihydropterin.</text>
</comment>
<evidence type="ECO:0000313" key="11">
    <source>
        <dbReference type="EMBL" id="RGC48771.1"/>
    </source>
</evidence>
<proteinExistence type="inferred from homology"/>
<gene>
    <name evidence="11" type="primary">folK</name>
    <name evidence="11" type="ORF">DW747_05740</name>
</gene>
<dbReference type="GO" id="GO:0016301">
    <property type="term" value="F:kinase activity"/>
    <property type="evidence" value="ECO:0007669"/>
    <property type="project" value="UniProtKB-KW"/>
</dbReference>
<evidence type="ECO:0000256" key="1">
    <source>
        <dbReference type="ARBA" id="ARBA00000198"/>
    </source>
</evidence>
<dbReference type="NCBIfam" id="TIGR00526">
    <property type="entry name" value="folB_dom"/>
    <property type="match status" value="1"/>
</dbReference>
<evidence type="ECO:0000256" key="6">
    <source>
        <dbReference type="ARBA" id="ARBA00022777"/>
    </source>
</evidence>
<dbReference type="EC" id="2.7.6.3" evidence="9"/>
<dbReference type="SUPFAM" id="SSF55620">
    <property type="entry name" value="Tetrahydrobiopterin biosynthesis enzymes-like"/>
    <property type="match status" value="1"/>
</dbReference>
<dbReference type="NCBIfam" id="TIGR01498">
    <property type="entry name" value="folK"/>
    <property type="match status" value="1"/>
</dbReference>
<evidence type="ECO:0000256" key="2">
    <source>
        <dbReference type="ARBA" id="ARBA00005051"/>
    </source>
</evidence>
<name>A0A3E2XMS8_9FIRM</name>
<dbReference type="InterPro" id="IPR000550">
    <property type="entry name" value="Hppk"/>
</dbReference>
<dbReference type="RefSeq" id="WP_117539411.1">
    <property type="nucleotide sequence ID" value="NZ_QVFD01000004.1"/>
</dbReference>
<dbReference type="Gene3D" id="3.30.1130.10">
    <property type="match status" value="1"/>
</dbReference>
<dbReference type="InterPro" id="IPR043133">
    <property type="entry name" value="GTP-CH-I_C/QueF"/>
</dbReference>
<keyword evidence="12" id="KW-1185">Reference proteome</keyword>
<dbReference type="PANTHER" id="PTHR43071">
    <property type="entry name" value="2-AMINO-4-HYDROXY-6-HYDROXYMETHYLDIHYDROPTERIDINE PYROPHOSPHOKINASE"/>
    <property type="match status" value="1"/>
</dbReference>
<dbReference type="EC" id="4.1.2.25" evidence="9"/>
<dbReference type="Pfam" id="PF01288">
    <property type="entry name" value="HPPK"/>
    <property type="match status" value="1"/>
</dbReference>
<dbReference type="SMART" id="SM00905">
    <property type="entry name" value="FolB"/>
    <property type="match status" value="1"/>
</dbReference>
<dbReference type="Pfam" id="PF02152">
    <property type="entry name" value="FolB"/>
    <property type="match status" value="1"/>
</dbReference>
<keyword evidence="7" id="KW-0067">ATP-binding</keyword>
<feature type="domain" description="7,8-dihydro-6-hydroxymethylpterin-pyrophosphokinase" evidence="10">
    <location>
        <begin position="206"/>
        <end position="217"/>
    </location>
</feature>
<dbReference type="EMBL" id="QVFD01000004">
    <property type="protein sequence ID" value="RGC48771.1"/>
    <property type="molecule type" value="Genomic_DNA"/>
</dbReference>
<dbReference type="InterPro" id="IPR006157">
    <property type="entry name" value="FolB_dom"/>
</dbReference>
<dbReference type="GO" id="GO:0046656">
    <property type="term" value="P:folic acid biosynthetic process"/>
    <property type="evidence" value="ECO:0007669"/>
    <property type="project" value="UniProtKB-UniRule"/>
</dbReference>
<keyword evidence="5" id="KW-0547">Nucleotide-binding</keyword>
<evidence type="ECO:0000313" key="12">
    <source>
        <dbReference type="Proteomes" id="UP000261231"/>
    </source>
</evidence>
<sequence>MDKICIRRLEVYAHHGVYEEEKRLGQKFYITVEMELDTRAAGISDDLQASVNYGEVCLGIVEWTKSHRRKLIEAAAEDIAHYLLVQYPMVRKVTVELEKPGAPVPYAFDTVLVHIERSRHQAFLGIGSNLGDRQMNLAAAIQLLEAVPDIQVTKRSPLYETAPYGYTDQPPFLNGCIGIETLYTPEELLRVLHEIEHKLGRKREIHWGPRTLDLDILFYDDLILDTPDLHIPHADMANREFVLQPLSDIAGDFRHPVINETVSALLAALKKQSN</sequence>
<organism evidence="11 12">
    <name type="scientific">Coprococcus catus</name>
    <dbReference type="NCBI Taxonomy" id="116085"/>
    <lineage>
        <taxon>Bacteria</taxon>
        <taxon>Bacillati</taxon>
        <taxon>Bacillota</taxon>
        <taxon>Clostridia</taxon>
        <taxon>Lachnospirales</taxon>
        <taxon>Lachnospiraceae</taxon>
        <taxon>Coprococcus</taxon>
    </lineage>
</organism>
<evidence type="ECO:0000256" key="9">
    <source>
        <dbReference type="RuleBase" id="RU362079"/>
    </source>
</evidence>
<evidence type="ECO:0000259" key="10">
    <source>
        <dbReference type="PROSITE" id="PS00794"/>
    </source>
</evidence>
<dbReference type="PROSITE" id="PS00794">
    <property type="entry name" value="HPPK"/>
    <property type="match status" value="1"/>
</dbReference>
<dbReference type="PANTHER" id="PTHR43071:SF1">
    <property type="entry name" value="2-AMINO-4-HYDROXY-6-HYDROXYMETHYLDIHYDROPTERIDINE PYROPHOSPHOKINASE"/>
    <property type="match status" value="1"/>
</dbReference>
<evidence type="ECO:0000256" key="4">
    <source>
        <dbReference type="ARBA" id="ARBA00022679"/>
    </source>
</evidence>
<keyword evidence="4 11" id="KW-0808">Transferase</keyword>
<evidence type="ECO:0000256" key="7">
    <source>
        <dbReference type="ARBA" id="ARBA00022840"/>
    </source>
</evidence>
<reference evidence="11 12" key="1">
    <citation type="submission" date="2018-08" db="EMBL/GenBank/DDBJ databases">
        <title>A genome reference for cultivated species of the human gut microbiota.</title>
        <authorList>
            <person name="Zou Y."/>
            <person name="Xue W."/>
            <person name="Luo G."/>
        </authorList>
    </citation>
    <scope>NUCLEOTIDE SEQUENCE [LARGE SCALE GENOMIC DNA]</scope>
    <source>
        <strain evidence="11 12">AM28-39</strain>
    </source>
</reference>
<dbReference type="GO" id="GO:0003848">
    <property type="term" value="F:2-amino-4-hydroxy-6-hydroxymethyldihydropteridine diphosphokinase activity"/>
    <property type="evidence" value="ECO:0007669"/>
    <property type="project" value="UniProtKB-EC"/>
</dbReference>
<keyword evidence="8 9" id="KW-0289">Folate biosynthesis</keyword>
<dbReference type="Gene3D" id="3.30.70.560">
    <property type="entry name" value="7,8-Dihydro-6-hydroxymethylpterin-pyrophosphokinase HPPK"/>
    <property type="match status" value="1"/>
</dbReference>
<dbReference type="OrthoDB" id="9808041at2"/>
<dbReference type="AlphaFoldDB" id="A0A3E2XMS8"/>
<comment type="catalytic activity">
    <reaction evidence="9">
        <text>7,8-dihydroneopterin = 6-hydroxymethyl-7,8-dihydropterin + glycolaldehyde</text>
        <dbReference type="Rhea" id="RHEA:10540"/>
        <dbReference type="ChEBI" id="CHEBI:17001"/>
        <dbReference type="ChEBI" id="CHEBI:17071"/>
        <dbReference type="ChEBI" id="CHEBI:44841"/>
        <dbReference type="EC" id="4.1.2.25"/>
    </reaction>
</comment>
<comment type="pathway">
    <text evidence="9">Cofactor biosynthesis; tetrahydrofolate biosynthesis; 2-amino-4-hydroxy-6-hydroxymethyl-7,8-dihydropteridine diphosphate from 7,8-dihydroneopterin triphosphate: step 3/4.</text>
</comment>